<sequence length="181" mass="19684">MTHATRTGTWTIVPTPVDSPEALALHRAYYVEVSDRYYRLHEGRDSTPAEIEAGLAETTHDDLVPPVGVFLVGRYGDEPAACAGVRLRADGAAELTRVFVRADLRGTGGGRRLMAAVDDAARALGADRIMLDTRLDLIEARTLYTRTGYVEVPAHNSCRYAEIWYAKDLTADGAPEPADPA</sequence>
<dbReference type="PROSITE" id="PS51186">
    <property type="entry name" value="GNAT"/>
    <property type="match status" value="1"/>
</dbReference>
<dbReference type="RefSeq" id="WP_078979978.1">
    <property type="nucleotide sequence ID" value="NZ_MWQN01000002.1"/>
</dbReference>
<dbReference type="InterPro" id="IPR000182">
    <property type="entry name" value="GNAT_dom"/>
</dbReference>
<dbReference type="PANTHER" id="PTHR43877">
    <property type="entry name" value="AMINOALKYLPHOSPHONATE N-ACETYLTRANSFERASE-RELATED-RELATED"/>
    <property type="match status" value="1"/>
</dbReference>
<comment type="caution">
    <text evidence="4">The sequence shown here is derived from an EMBL/GenBank/DDBJ whole genome shotgun (WGS) entry which is preliminary data.</text>
</comment>
<dbReference type="InterPro" id="IPR016181">
    <property type="entry name" value="Acyl_CoA_acyltransferase"/>
</dbReference>
<dbReference type="CDD" id="cd04301">
    <property type="entry name" value="NAT_SF"/>
    <property type="match status" value="1"/>
</dbReference>
<accession>A0A1T3NPV2</accession>
<evidence type="ECO:0000313" key="5">
    <source>
        <dbReference type="Proteomes" id="UP000190037"/>
    </source>
</evidence>
<feature type="domain" description="N-acetyltransferase" evidence="3">
    <location>
        <begin position="24"/>
        <end position="170"/>
    </location>
</feature>
<dbReference type="STRING" id="159449.B4N89_32015"/>
<gene>
    <name evidence="4" type="ORF">B4N89_32015</name>
</gene>
<dbReference type="AlphaFoldDB" id="A0A1T3NPV2"/>
<dbReference type="Proteomes" id="UP000190037">
    <property type="component" value="Unassembled WGS sequence"/>
</dbReference>
<organism evidence="4 5">
    <name type="scientific">Embleya scabrispora</name>
    <dbReference type="NCBI Taxonomy" id="159449"/>
    <lineage>
        <taxon>Bacteria</taxon>
        <taxon>Bacillati</taxon>
        <taxon>Actinomycetota</taxon>
        <taxon>Actinomycetes</taxon>
        <taxon>Kitasatosporales</taxon>
        <taxon>Streptomycetaceae</taxon>
        <taxon>Embleya</taxon>
    </lineage>
</organism>
<dbReference type="OrthoDB" id="3174517at2"/>
<dbReference type="Gene3D" id="3.40.630.30">
    <property type="match status" value="1"/>
</dbReference>
<reference evidence="4 5" key="1">
    <citation type="submission" date="2017-03" db="EMBL/GenBank/DDBJ databases">
        <title>Draft genome sequence of Streptomyces scabrisporus NF3, endophyte isolated from Amphipterygium adstringens.</title>
        <authorList>
            <person name="Vazquez M."/>
            <person name="Ceapa C.D."/>
            <person name="Rodriguez Luna D."/>
            <person name="Sanchez Esquivel S."/>
        </authorList>
    </citation>
    <scope>NUCLEOTIDE SEQUENCE [LARGE SCALE GENOMIC DNA]</scope>
    <source>
        <strain evidence="4 5">NF3</strain>
    </source>
</reference>
<name>A0A1T3NPV2_9ACTN</name>
<evidence type="ECO:0000313" key="4">
    <source>
        <dbReference type="EMBL" id="OPC78778.1"/>
    </source>
</evidence>
<protein>
    <submittedName>
        <fullName evidence="4">GNAT family N-acetyltransferase</fullName>
    </submittedName>
</protein>
<keyword evidence="5" id="KW-1185">Reference proteome</keyword>
<dbReference type="PANTHER" id="PTHR43877:SF2">
    <property type="entry name" value="AMINOALKYLPHOSPHONATE N-ACETYLTRANSFERASE-RELATED"/>
    <property type="match status" value="1"/>
</dbReference>
<dbReference type="SUPFAM" id="SSF55729">
    <property type="entry name" value="Acyl-CoA N-acyltransferases (Nat)"/>
    <property type="match status" value="1"/>
</dbReference>
<dbReference type="Pfam" id="PF00583">
    <property type="entry name" value="Acetyltransf_1"/>
    <property type="match status" value="1"/>
</dbReference>
<dbReference type="GO" id="GO:0016747">
    <property type="term" value="F:acyltransferase activity, transferring groups other than amino-acyl groups"/>
    <property type="evidence" value="ECO:0007669"/>
    <property type="project" value="InterPro"/>
</dbReference>
<dbReference type="InterPro" id="IPR050832">
    <property type="entry name" value="Bact_Acetyltransf"/>
</dbReference>
<dbReference type="EMBL" id="MWQN01000002">
    <property type="protein sequence ID" value="OPC78778.1"/>
    <property type="molecule type" value="Genomic_DNA"/>
</dbReference>
<proteinExistence type="predicted"/>
<evidence type="ECO:0000259" key="3">
    <source>
        <dbReference type="PROSITE" id="PS51186"/>
    </source>
</evidence>
<evidence type="ECO:0000256" key="1">
    <source>
        <dbReference type="ARBA" id="ARBA00022679"/>
    </source>
</evidence>
<keyword evidence="2" id="KW-0012">Acyltransferase</keyword>
<evidence type="ECO:0000256" key="2">
    <source>
        <dbReference type="ARBA" id="ARBA00023315"/>
    </source>
</evidence>
<keyword evidence="1 4" id="KW-0808">Transferase</keyword>